<keyword evidence="5" id="KW-0282">Flagellum</keyword>
<dbReference type="EMBL" id="JBAMIC010000007">
    <property type="protein sequence ID" value="KAK7105226.1"/>
    <property type="molecule type" value="Genomic_DNA"/>
</dbReference>
<evidence type="ECO:0000313" key="13">
    <source>
        <dbReference type="EMBL" id="KAK7105226.1"/>
    </source>
</evidence>
<feature type="region of interest" description="Disordered" evidence="12">
    <location>
        <begin position="1"/>
        <end position="26"/>
    </location>
</feature>
<keyword evidence="6" id="KW-0175">Coiled coil</keyword>
<comment type="similarity">
    <text evidence="10">Belongs to the DRC12 family.</text>
</comment>
<evidence type="ECO:0000256" key="6">
    <source>
        <dbReference type="ARBA" id="ARBA00023054"/>
    </source>
</evidence>
<keyword evidence="7" id="KW-0969">Cilium</keyword>
<comment type="subcellular location">
    <subcellularLocation>
        <location evidence="2">Cytoplasm</location>
        <location evidence="2">Cytoskeleton</location>
        <location evidence="2">Flagellum axoneme</location>
    </subcellularLocation>
</comment>
<evidence type="ECO:0000256" key="7">
    <source>
        <dbReference type="ARBA" id="ARBA00023069"/>
    </source>
</evidence>
<reference evidence="13 14" key="1">
    <citation type="submission" date="2024-02" db="EMBL/GenBank/DDBJ databases">
        <title>Chromosome-scale genome assembly of the rough periwinkle Littorina saxatilis.</title>
        <authorList>
            <person name="De Jode A."/>
            <person name="Faria R."/>
            <person name="Formenti G."/>
            <person name="Sims Y."/>
            <person name="Smith T.P."/>
            <person name="Tracey A."/>
            <person name="Wood J.M.D."/>
            <person name="Zagrodzka Z.B."/>
            <person name="Johannesson K."/>
            <person name="Butlin R.K."/>
            <person name="Leder E.H."/>
        </authorList>
    </citation>
    <scope>NUCLEOTIDE SEQUENCE [LARGE SCALE GENOMIC DNA]</scope>
    <source>
        <strain evidence="13">Snail1</strain>
        <tissue evidence="13">Muscle</tissue>
    </source>
</reference>
<proteinExistence type="inferred from homology"/>
<evidence type="ECO:0000256" key="4">
    <source>
        <dbReference type="ARBA" id="ARBA00022490"/>
    </source>
</evidence>
<accession>A0AAN9GEG1</accession>
<keyword evidence="14" id="KW-1185">Reference proteome</keyword>
<evidence type="ECO:0000256" key="2">
    <source>
        <dbReference type="ARBA" id="ARBA00004611"/>
    </source>
</evidence>
<evidence type="ECO:0000256" key="9">
    <source>
        <dbReference type="ARBA" id="ARBA00023273"/>
    </source>
</evidence>
<keyword evidence="9" id="KW-0966">Cell projection</keyword>
<evidence type="ECO:0000256" key="12">
    <source>
        <dbReference type="SAM" id="MobiDB-lite"/>
    </source>
</evidence>
<dbReference type="InterPro" id="IPR033585">
    <property type="entry name" value="DRC12-like"/>
</dbReference>
<dbReference type="PANTHER" id="PTHR28656">
    <property type="entry name" value="COILED-COIL DOMAIN-CONTAINING PROTEIN 153"/>
    <property type="match status" value="1"/>
</dbReference>
<comment type="subunit">
    <text evidence="3">Component of the nexin-dynein regulatory complex (N-DRC).</text>
</comment>
<evidence type="ECO:0000256" key="8">
    <source>
        <dbReference type="ARBA" id="ARBA00023212"/>
    </source>
</evidence>
<organism evidence="13 14">
    <name type="scientific">Littorina saxatilis</name>
    <dbReference type="NCBI Taxonomy" id="31220"/>
    <lineage>
        <taxon>Eukaryota</taxon>
        <taxon>Metazoa</taxon>
        <taxon>Spiralia</taxon>
        <taxon>Lophotrochozoa</taxon>
        <taxon>Mollusca</taxon>
        <taxon>Gastropoda</taxon>
        <taxon>Caenogastropoda</taxon>
        <taxon>Littorinimorpha</taxon>
        <taxon>Littorinoidea</taxon>
        <taxon>Littorinidae</taxon>
        <taxon>Littorina</taxon>
    </lineage>
</organism>
<feature type="compositionally biased region" description="Basic residues" evidence="12">
    <location>
        <begin position="1"/>
        <end position="19"/>
    </location>
</feature>
<evidence type="ECO:0000256" key="1">
    <source>
        <dbReference type="ARBA" id="ARBA00003029"/>
    </source>
</evidence>
<evidence type="ECO:0000256" key="5">
    <source>
        <dbReference type="ARBA" id="ARBA00022846"/>
    </source>
</evidence>
<name>A0AAN9GEG1_9CAEN</name>
<evidence type="ECO:0000313" key="14">
    <source>
        <dbReference type="Proteomes" id="UP001374579"/>
    </source>
</evidence>
<gene>
    <name evidence="13" type="ORF">V1264_016633</name>
</gene>
<evidence type="ECO:0000256" key="3">
    <source>
        <dbReference type="ARBA" id="ARBA00011248"/>
    </source>
</evidence>
<comment type="function">
    <text evidence="1">Component of the nexin-dynein regulatory complex (N-DRC), a key regulator of ciliary/flagellar motility which maintains the alignment and integrity of the distal axoneme and regulates microtubule sliding in motile axonemes.</text>
</comment>
<dbReference type="Proteomes" id="UP001374579">
    <property type="component" value="Unassembled WGS sequence"/>
</dbReference>
<sequence length="203" mass="23675">MPPKKKGKGKGKGKGKKKGKKDDATLELEDKYKRTMDEIEALKDHLAIRKEYTRRAQSASHQVQERMSKAETMLQEHVSDQKSINADMTRQYKTMQTEMGLKIHHLEAELIRTRTHLDMTKEELKSTQEERDRMVKERDEEIHSLNIKVSSMEKAYEVILREALDNLTMKITDARKQWENKTTHIHGKAKQVLLELGLNPLDI</sequence>
<dbReference type="PANTHER" id="PTHR28656:SF1">
    <property type="entry name" value="COILED-COIL DOMAIN-CONTAINING PROTEIN 153"/>
    <property type="match status" value="1"/>
</dbReference>
<evidence type="ECO:0000256" key="10">
    <source>
        <dbReference type="ARBA" id="ARBA00044754"/>
    </source>
</evidence>
<protein>
    <recommendedName>
        <fullName evidence="11">Dynein regulatory complex protein 12</fullName>
    </recommendedName>
</protein>
<keyword evidence="4" id="KW-0963">Cytoplasm</keyword>
<comment type="caution">
    <text evidence="13">The sequence shown here is derived from an EMBL/GenBank/DDBJ whole genome shotgun (WGS) entry which is preliminary data.</text>
</comment>
<evidence type="ECO:0000256" key="11">
    <source>
        <dbReference type="ARBA" id="ARBA00044800"/>
    </source>
</evidence>
<keyword evidence="8" id="KW-0206">Cytoskeleton</keyword>
<dbReference type="AlphaFoldDB" id="A0AAN9GEG1"/>